<name>A0A066YRI0_9ACTN</name>
<dbReference type="AlphaFoldDB" id="A0A066YRI0"/>
<accession>A0A066YRI0</accession>
<keyword evidence="3" id="KW-1185">Reference proteome</keyword>
<evidence type="ECO:0000256" key="1">
    <source>
        <dbReference type="SAM" id="MobiDB-lite"/>
    </source>
</evidence>
<organism evidence="2 3">
    <name type="scientific">Kitasatospora cheerisanensis KCTC 2395</name>
    <dbReference type="NCBI Taxonomy" id="1348663"/>
    <lineage>
        <taxon>Bacteria</taxon>
        <taxon>Bacillati</taxon>
        <taxon>Actinomycetota</taxon>
        <taxon>Actinomycetes</taxon>
        <taxon>Kitasatosporales</taxon>
        <taxon>Streptomycetaceae</taxon>
        <taxon>Kitasatospora</taxon>
    </lineage>
</organism>
<gene>
    <name evidence="2" type="ORF">KCH_55140</name>
</gene>
<evidence type="ECO:0000313" key="2">
    <source>
        <dbReference type="EMBL" id="KDN82599.1"/>
    </source>
</evidence>
<feature type="region of interest" description="Disordered" evidence="1">
    <location>
        <begin position="1"/>
        <end position="36"/>
    </location>
</feature>
<dbReference type="PATRIC" id="fig|1348663.4.peg.5337"/>
<proteinExistence type="predicted"/>
<sequence>MGQRGGGLPPLQPHQGRPAPRRSRLADEAPPAAPSGLAWRVIGTGIKDPRWRPYLEPFGGLDQFRDFEHHDRTELPPAVPSPVRTRPVRRGEQHAPLSA</sequence>
<comment type="caution">
    <text evidence="2">The sequence shown here is derived from an EMBL/GenBank/DDBJ whole genome shotgun (WGS) entry which is preliminary data.</text>
</comment>
<dbReference type="eggNOG" id="COG1403">
    <property type="taxonomic scope" value="Bacteria"/>
</dbReference>
<feature type="region of interest" description="Disordered" evidence="1">
    <location>
        <begin position="67"/>
        <end position="99"/>
    </location>
</feature>
<dbReference type="Proteomes" id="UP000027178">
    <property type="component" value="Unassembled WGS sequence"/>
</dbReference>
<reference evidence="2 3" key="1">
    <citation type="submission" date="2014-05" db="EMBL/GenBank/DDBJ databases">
        <title>Draft Genome Sequence of Kitasatospora cheerisanensis KCTC 2395.</title>
        <authorList>
            <person name="Nam D.H."/>
        </authorList>
    </citation>
    <scope>NUCLEOTIDE SEQUENCE [LARGE SCALE GENOMIC DNA]</scope>
    <source>
        <strain evidence="2 3">KCTC 2395</strain>
    </source>
</reference>
<protein>
    <submittedName>
        <fullName evidence="2">Uncharacterized protein</fullName>
    </submittedName>
</protein>
<dbReference type="HOGENOM" id="CLU_2316558_0_0_11"/>
<dbReference type="EMBL" id="JNBY01000104">
    <property type="protein sequence ID" value="KDN82599.1"/>
    <property type="molecule type" value="Genomic_DNA"/>
</dbReference>
<evidence type="ECO:0000313" key="3">
    <source>
        <dbReference type="Proteomes" id="UP000027178"/>
    </source>
</evidence>